<dbReference type="AlphaFoldDB" id="A0A3M2LSD6"/>
<proteinExistence type="predicted"/>
<protein>
    <recommendedName>
        <fullName evidence="3">DUF1214 domain-containing protein</fullName>
    </recommendedName>
</protein>
<gene>
    <name evidence="1" type="ORF">EBO15_27625</name>
</gene>
<sequence length="376" mass="42195">MIRSAAHVRSELDLAEGLEYLAGSVRASLHMAWAYDRDFPFFARSTGPHSKLGLDNPDTLYFNAYLRDDAEYVVTGRRGTTADLSFQVLNGDYTPSSSPDSLNAFDDRAFDIAPDGTYELRFGPEDPRRKGDPNYVTLGEGAAMLLVREVFSDWADERPGEIRIHRADRLGAAPDPPTARREAKRFDVAGKMLVSRIRTFLAFPEWHYLRLPVNTMTEPRLTPGGLTTQYSSAGHFDLGPDEALVVTVPRSDAPYQGFQLGSLWYVSLDYVNHQTSLTADQAVPDPDGMIRMVVAQRDPGLANWIELTGHDRGFLQIRWQRLTRALTAADGPRAEVVRFADLPARLPFHDRQRVTRSQWAERVAARQTSTARRMLG</sequence>
<evidence type="ECO:0000313" key="2">
    <source>
        <dbReference type="Proteomes" id="UP000282674"/>
    </source>
</evidence>
<evidence type="ECO:0008006" key="3">
    <source>
        <dbReference type="Google" id="ProtNLM"/>
    </source>
</evidence>
<accession>A0A3M2LSD6</accession>
<dbReference type="EMBL" id="RFFG01000058">
    <property type="protein sequence ID" value="RMI40152.1"/>
    <property type="molecule type" value="Genomic_DNA"/>
</dbReference>
<keyword evidence="2" id="KW-1185">Reference proteome</keyword>
<organism evidence="1 2">
    <name type="scientific">Actinomadura harenae</name>
    <dbReference type="NCBI Taxonomy" id="2483351"/>
    <lineage>
        <taxon>Bacteria</taxon>
        <taxon>Bacillati</taxon>
        <taxon>Actinomycetota</taxon>
        <taxon>Actinomycetes</taxon>
        <taxon>Streptosporangiales</taxon>
        <taxon>Thermomonosporaceae</taxon>
        <taxon>Actinomadura</taxon>
    </lineage>
</organism>
<comment type="caution">
    <text evidence="1">The sequence shown here is derived from an EMBL/GenBank/DDBJ whole genome shotgun (WGS) entry which is preliminary data.</text>
</comment>
<evidence type="ECO:0000313" key="1">
    <source>
        <dbReference type="EMBL" id="RMI40152.1"/>
    </source>
</evidence>
<dbReference type="Proteomes" id="UP000282674">
    <property type="component" value="Unassembled WGS sequence"/>
</dbReference>
<reference evidence="1 2" key="1">
    <citation type="submission" date="2018-10" db="EMBL/GenBank/DDBJ databases">
        <title>Isolation from soil.</title>
        <authorList>
            <person name="Hu J."/>
        </authorList>
    </citation>
    <scope>NUCLEOTIDE SEQUENCE [LARGE SCALE GENOMIC DNA]</scope>
    <source>
        <strain evidence="1 2">NEAU-Ht49</strain>
    </source>
</reference>
<dbReference type="OrthoDB" id="3204158at2"/>
<name>A0A3M2LSD6_9ACTN</name>